<dbReference type="Proteomes" id="UP000290900">
    <property type="component" value="Unassembled WGS sequence"/>
</dbReference>
<dbReference type="InParanoid" id="A0A448YQM9"/>
<proteinExistence type="inferred from homology"/>
<comment type="subcellular location">
    <subcellularLocation>
        <location evidence="2">Nucleus</location>
    </subcellularLocation>
</comment>
<dbReference type="PANTHER" id="PTHR28290">
    <property type="entry name" value="ENHANCER OF TRANSLATION TERMINATION 1"/>
    <property type="match status" value="1"/>
</dbReference>
<keyword evidence="7" id="KW-0804">Transcription</keyword>
<dbReference type="EMBL" id="CAACVR010000037">
    <property type="protein sequence ID" value="VEU23222.1"/>
    <property type="molecule type" value="Genomic_DNA"/>
</dbReference>
<evidence type="ECO:0000256" key="3">
    <source>
        <dbReference type="ARBA" id="ARBA00007273"/>
    </source>
</evidence>
<keyword evidence="5" id="KW-0810">Translation regulation</keyword>
<keyword evidence="6" id="KW-0805">Transcription regulation</keyword>
<evidence type="ECO:0000256" key="4">
    <source>
        <dbReference type="ARBA" id="ARBA00017359"/>
    </source>
</evidence>
<organism evidence="10 11">
    <name type="scientific">Brettanomyces naardenensis</name>
    <name type="common">Yeast</name>
    <dbReference type="NCBI Taxonomy" id="13370"/>
    <lineage>
        <taxon>Eukaryota</taxon>
        <taxon>Fungi</taxon>
        <taxon>Dikarya</taxon>
        <taxon>Ascomycota</taxon>
        <taxon>Saccharomycotina</taxon>
        <taxon>Pichiomycetes</taxon>
        <taxon>Pichiales</taxon>
        <taxon>Pichiaceae</taxon>
        <taxon>Brettanomyces</taxon>
    </lineage>
</organism>
<evidence type="ECO:0000256" key="1">
    <source>
        <dbReference type="ARBA" id="ARBA00003395"/>
    </source>
</evidence>
<name>A0A448YQM9_BRENA</name>
<gene>
    <name evidence="10" type="ORF">BRENAR_LOCUS3953</name>
</gene>
<evidence type="ECO:0000256" key="7">
    <source>
        <dbReference type="ARBA" id="ARBA00023163"/>
    </source>
</evidence>
<dbReference type="PANTHER" id="PTHR28290:SF1">
    <property type="entry name" value="ENHANCER OF TRANSLATION TERMINATION 1"/>
    <property type="match status" value="1"/>
</dbReference>
<evidence type="ECO:0000313" key="10">
    <source>
        <dbReference type="EMBL" id="VEU23222.1"/>
    </source>
</evidence>
<dbReference type="OrthoDB" id="5598057at2759"/>
<feature type="compositionally biased region" description="Basic and acidic residues" evidence="9">
    <location>
        <begin position="12"/>
        <end position="22"/>
    </location>
</feature>
<reference evidence="10 11" key="1">
    <citation type="submission" date="2018-12" db="EMBL/GenBank/DDBJ databases">
        <authorList>
            <person name="Tiukova I."/>
            <person name="Dainat J."/>
        </authorList>
    </citation>
    <scope>NUCLEOTIDE SEQUENCE [LARGE SCALE GENOMIC DNA]</scope>
</reference>
<evidence type="ECO:0000256" key="9">
    <source>
        <dbReference type="SAM" id="MobiDB-lite"/>
    </source>
</evidence>
<feature type="compositionally biased region" description="Acidic residues" evidence="9">
    <location>
        <begin position="239"/>
        <end position="258"/>
    </location>
</feature>
<evidence type="ECO:0000256" key="8">
    <source>
        <dbReference type="ARBA" id="ARBA00023242"/>
    </source>
</evidence>
<dbReference type="InterPro" id="IPR024318">
    <property type="entry name" value="Nro1/ETT1"/>
</dbReference>
<dbReference type="GO" id="GO:0006417">
    <property type="term" value="P:regulation of translation"/>
    <property type="evidence" value="ECO:0007669"/>
    <property type="project" value="UniProtKB-KW"/>
</dbReference>
<dbReference type="FunCoup" id="A0A448YQM9">
    <property type="interactions" value="97"/>
</dbReference>
<evidence type="ECO:0000256" key="6">
    <source>
        <dbReference type="ARBA" id="ARBA00023015"/>
    </source>
</evidence>
<evidence type="ECO:0000256" key="2">
    <source>
        <dbReference type="ARBA" id="ARBA00004123"/>
    </source>
</evidence>
<comment type="function">
    <text evidence="1">Required for correct translation termination and probably involved in regulation of hypoxic gene expression.</text>
</comment>
<dbReference type="GO" id="GO:2000640">
    <property type="term" value="P:positive regulation of SREBP signaling pathway"/>
    <property type="evidence" value="ECO:0007669"/>
    <property type="project" value="TreeGrafter"/>
</dbReference>
<sequence length="440" mass="49547">MAKRQLGLGKASEAKRAKKEQENGSGEVEDGAKVDILEAKPDDNEEDFITVPLEEDADPDDALSQLVALWRTWLRSDRENELLLNGVVNECDRILREEKEETKNSSSLFAVFGLALADLAKFHTEDSDVKDYFENALERVDNGLDKYSDSPELKFAKSSIILNRIPLEYISHMDIESKSDEYPDIEALLEIATELYKEAAIGAQKEKKFDIFKELWVVEILESLDDLIEIVRSFGKEHDEEEEDEEEEGEGEGEEEEVITLSKDHPLYEVIRGIDKYGEFFRSQTANYLKTLKKAGIKDETLKLRAARRLGVWYLIEAENAASKYAELTYGGEDDTNTKEAAAAAAAKKLSKVDKKQAETAKTEATKLAKSAVEYLKEAWNEEDPKSWADLAEAQITYGNLYPEGSSQQESLYEKAEKGLKKANNATHGKYKEILEGLSG</sequence>
<dbReference type="GO" id="GO:0005634">
    <property type="term" value="C:nucleus"/>
    <property type="evidence" value="ECO:0007669"/>
    <property type="project" value="UniProtKB-SubCell"/>
</dbReference>
<comment type="similarity">
    <text evidence="3">Belongs to the ETT1 family.</text>
</comment>
<keyword evidence="8" id="KW-0539">Nucleus</keyword>
<feature type="region of interest" description="Disordered" evidence="9">
    <location>
        <begin position="235"/>
        <end position="259"/>
    </location>
</feature>
<dbReference type="STRING" id="13370.A0A448YQM9"/>
<protein>
    <recommendedName>
        <fullName evidence="4">Enhancer of translation termination 1</fullName>
    </recommendedName>
</protein>
<keyword evidence="11" id="KW-1185">Reference proteome</keyword>
<dbReference type="AlphaFoldDB" id="A0A448YQM9"/>
<dbReference type="Pfam" id="PF12753">
    <property type="entry name" value="Nro1"/>
    <property type="match status" value="1"/>
</dbReference>
<feature type="region of interest" description="Disordered" evidence="9">
    <location>
        <begin position="1"/>
        <end position="47"/>
    </location>
</feature>
<evidence type="ECO:0000256" key="5">
    <source>
        <dbReference type="ARBA" id="ARBA00022845"/>
    </source>
</evidence>
<accession>A0A448YQM9</accession>
<feature type="compositionally biased region" description="Basic and acidic residues" evidence="9">
    <location>
        <begin position="30"/>
        <end position="42"/>
    </location>
</feature>
<evidence type="ECO:0000313" key="11">
    <source>
        <dbReference type="Proteomes" id="UP000290900"/>
    </source>
</evidence>